<sequence>RNSLKKCFAPLKDKKEELEKEISLVEARGEVITDDLKSEYSSVFFNVACLDA</sequence>
<feature type="non-terminal residue" evidence="1">
    <location>
        <position position="1"/>
    </location>
</feature>
<comment type="caution">
    <text evidence="1">The sequence shown here is derived from an EMBL/GenBank/DDBJ whole genome shotgun (WGS) entry which is preliminary data.</text>
</comment>
<dbReference type="Proteomes" id="UP001153678">
    <property type="component" value="Unassembled WGS sequence"/>
</dbReference>
<reference evidence="1" key="1">
    <citation type="submission" date="2022-08" db="EMBL/GenBank/DDBJ databases">
        <authorList>
            <person name="Kallberg Y."/>
            <person name="Tangrot J."/>
            <person name="Rosling A."/>
        </authorList>
    </citation>
    <scope>NUCLEOTIDE SEQUENCE</scope>
    <source>
        <strain evidence="1">Wild A</strain>
    </source>
</reference>
<accession>A0A9W4T7G4</accession>
<organism evidence="1 2">
    <name type="scientific">Funneliformis geosporum</name>
    <dbReference type="NCBI Taxonomy" id="1117311"/>
    <lineage>
        <taxon>Eukaryota</taxon>
        <taxon>Fungi</taxon>
        <taxon>Fungi incertae sedis</taxon>
        <taxon>Mucoromycota</taxon>
        <taxon>Glomeromycotina</taxon>
        <taxon>Glomeromycetes</taxon>
        <taxon>Glomerales</taxon>
        <taxon>Glomeraceae</taxon>
        <taxon>Funneliformis</taxon>
    </lineage>
</organism>
<dbReference type="EMBL" id="CAMKVN010011536">
    <property type="protein sequence ID" value="CAI2194850.1"/>
    <property type="molecule type" value="Genomic_DNA"/>
</dbReference>
<gene>
    <name evidence="1" type="ORF">FWILDA_LOCUS16782</name>
</gene>
<dbReference type="AlphaFoldDB" id="A0A9W4T7G4"/>
<keyword evidence="2" id="KW-1185">Reference proteome</keyword>
<protein>
    <submittedName>
        <fullName evidence="1">8180_t:CDS:1</fullName>
    </submittedName>
</protein>
<evidence type="ECO:0000313" key="1">
    <source>
        <dbReference type="EMBL" id="CAI2194850.1"/>
    </source>
</evidence>
<name>A0A9W4T7G4_9GLOM</name>
<proteinExistence type="predicted"/>
<evidence type="ECO:0000313" key="2">
    <source>
        <dbReference type="Proteomes" id="UP001153678"/>
    </source>
</evidence>